<keyword evidence="6" id="KW-1185">Reference proteome</keyword>
<sequence>MNTGIPLPLERFYHWEKHTPTKICYTQPLGDGVISDITWQEAGQQIRSMAAYLKKIGVQPGDNVALISKNCAHWIMADLAIWMAGGVSVPLYPTLTADSVRQIMEHSESKYLFVGKLDDWPDMAAGVPEHVSCISFPLSPDNEFPTWDEIVASTEPMQESPSRNHTELATIIYTSGTTGMPKGVMHTFNSIASGASQAANIYEADSDDRVLSYLPLSHVAERMVVEMMQLYQGMHVFFAESLDTFASDLQRARPTIFFAVPRIWAKFQAGIFAKMDERKLNFLLKVPLVSGAIKKKLREAIGLDDARLAFSGAAPISGSLLDWYKKLGIEILEVYGMTENMGYSHSSRQGMGRVGYVGQANPTVEVKIGDGGEILVRSPTTMVGYYKEPEKTRESLNEEGFLRTGDVGVVEPDGSLKITGRIKEIFKTSKGKYVAPFPIESKLLADAHVEQCCVVGNAMPQPIALVALAEADLAALKNGASREQIHQDLLQLYDRVNAQLDPHEKLKTIVVANGEWSIENGIMTPTLKIKRNVLESRYEDRIENWYDSKDKVQWE</sequence>
<name>A0A2K9LVB5_9GAMM</name>
<dbReference type="PANTHER" id="PTHR43272">
    <property type="entry name" value="LONG-CHAIN-FATTY-ACID--COA LIGASE"/>
    <property type="match status" value="1"/>
</dbReference>
<protein>
    <submittedName>
        <fullName evidence="5">AMP-binding acetyl-CoA synthetase</fullName>
    </submittedName>
</protein>
<dbReference type="InterPro" id="IPR042099">
    <property type="entry name" value="ANL_N_sf"/>
</dbReference>
<dbReference type="PANTHER" id="PTHR43272:SF33">
    <property type="entry name" value="AMP-BINDING DOMAIN-CONTAINING PROTEIN-RELATED"/>
    <property type="match status" value="1"/>
</dbReference>
<evidence type="ECO:0000256" key="2">
    <source>
        <dbReference type="ARBA" id="ARBA00022840"/>
    </source>
</evidence>
<reference evidence="6" key="1">
    <citation type="submission" date="2017-08" db="EMBL/GenBank/DDBJ databases">
        <title>Direct submision.</title>
        <authorList>
            <person name="Kim S.-J."/>
            <person name="Rhee S.-K."/>
        </authorList>
    </citation>
    <scope>NUCLEOTIDE SEQUENCE [LARGE SCALE GENOMIC DNA]</scope>
    <source>
        <strain evidence="6">GI5</strain>
    </source>
</reference>
<dbReference type="Proteomes" id="UP000235116">
    <property type="component" value="Chromosome"/>
</dbReference>
<dbReference type="Pfam" id="PF00501">
    <property type="entry name" value="AMP-binding"/>
    <property type="match status" value="1"/>
</dbReference>
<keyword evidence="1" id="KW-0547">Nucleotide-binding</keyword>
<accession>A0A2K9LVB5</accession>
<dbReference type="AlphaFoldDB" id="A0A2K9LVB5"/>
<dbReference type="Gene3D" id="3.30.300.30">
    <property type="match status" value="1"/>
</dbReference>
<evidence type="ECO:0000313" key="6">
    <source>
        <dbReference type="Proteomes" id="UP000235116"/>
    </source>
</evidence>
<gene>
    <name evidence="5" type="ORF">Kalk_01805</name>
</gene>
<dbReference type="Gene3D" id="3.40.50.12780">
    <property type="entry name" value="N-terminal domain of ligase-like"/>
    <property type="match status" value="1"/>
</dbReference>
<dbReference type="GO" id="GO:0005524">
    <property type="term" value="F:ATP binding"/>
    <property type="evidence" value="ECO:0007669"/>
    <property type="project" value="UniProtKB-KW"/>
</dbReference>
<dbReference type="InterPro" id="IPR000873">
    <property type="entry name" value="AMP-dep_synth/lig_dom"/>
</dbReference>
<dbReference type="InterPro" id="IPR020845">
    <property type="entry name" value="AMP-binding_CS"/>
</dbReference>
<dbReference type="GO" id="GO:0004467">
    <property type="term" value="F:long-chain fatty acid-CoA ligase activity"/>
    <property type="evidence" value="ECO:0007669"/>
    <property type="project" value="UniProtKB-EC"/>
</dbReference>
<evidence type="ECO:0000313" key="5">
    <source>
        <dbReference type="EMBL" id="AUM14804.1"/>
    </source>
</evidence>
<dbReference type="Pfam" id="PF23562">
    <property type="entry name" value="AMP-binding_C_3"/>
    <property type="match status" value="1"/>
</dbReference>
<organism evidence="5 6">
    <name type="scientific">Ketobacter alkanivorans</name>
    <dbReference type="NCBI Taxonomy" id="1917421"/>
    <lineage>
        <taxon>Bacteria</taxon>
        <taxon>Pseudomonadati</taxon>
        <taxon>Pseudomonadota</taxon>
        <taxon>Gammaproteobacteria</taxon>
        <taxon>Pseudomonadales</taxon>
        <taxon>Ketobacteraceae</taxon>
        <taxon>Ketobacter</taxon>
    </lineage>
</organism>
<dbReference type="InterPro" id="IPR045851">
    <property type="entry name" value="AMP-bd_C_sf"/>
</dbReference>
<dbReference type="OrthoDB" id="9803968at2"/>
<keyword evidence="2" id="KW-0067">ATP-binding</keyword>
<dbReference type="PROSITE" id="PS00455">
    <property type="entry name" value="AMP_BINDING"/>
    <property type="match status" value="1"/>
</dbReference>
<dbReference type="GO" id="GO:0016020">
    <property type="term" value="C:membrane"/>
    <property type="evidence" value="ECO:0007669"/>
    <property type="project" value="TreeGrafter"/>
</dbReference>
<dbReference type="SUPFAM" id="SSF56801">
    <property type="entry name" value="Acetyl-CoA synthetase-like"/>
    <property type="match status" value="1"/>
</dbReference>
<proteinExistence type="predicted"/>
<dbReference type="KEGG" id="kak:Kalk_01805"/>
<dbReference type="EMBL" id="CP022684">
    <property type="protein sequence ID" value="AUM14804.1"/>
    <property type="molecule type" value="Genomic_DNA"/>
</dbReference>
<evidence type="ECO:0000256" key="3">
    <source>
        <dbReference type="ARBA" id="ARBA00024484"/>
    </source>
</evidence>
<comment type="catalytic activity">
    <reaction evidence="3">
        <text>a long-chain fatty acid + ATP + CoA = a long-chain fatty acyl-CoA + AMP + diphosphate</text>
        <dbReference type="Rhea" id="RHEA:15421"/>
        <dbReference type="ChEBI" id="CHEBI:30616"/>
        <dbReference type="ChEBI" id="CHEBI:33019"/>
        <dbReference type="ChEBI" id="CHEBI:57287"/>
        <dbReference type="ChEBI" id="CHEBI:57560"/>
        <dbReference type="ChEBI" id="CHEBI:83139"/>
        <dbReference type="ChEBI" id="CHEBI:456215"/>
        <dbReference type="EC" id="6.2.1.3"/>
    </reaction>
    <physiologicalReaction direction="left-to-right" evidence="3">
        <dbReference type="Rhea" id="RHEA:15422"/>
    </physiologicalReaction>
</comment>
<evidence type="ECO:0000256" key="1">
    <source>
        <dbReference type="ARBA" id="ARBA00022741"/>
    </source>
</evidence>
<feature type="domain" description="AMP-dependent synthetase/ligase" evidence="4">
    <location>
        <begin position="14"/>
        <end position="386"/>
    </location>
</feature>
<evidence type="ECO:0000259" key="4">
    <source>
        <dbReference type="Pfam" id="PF00501"/>
    </source>
</evidence>